<dbReference type="CDD" id="cd23110">
    <property type="entry name" value="GRP"/>
    <property type="match status" value="1"/>
</dbReference>
<reference evidence="9" key="1">
    <citation type="submission" date="2018-07" db="EMBL/GenBank/DDBJ databases">
        <authorList>
            <person name="Somerville V."/>
        </authorList>
    </citation>
    <scope>NUCLEOTIDE SEQUENCE</scope>
    <source>
        <strain evidence="9">NWC_2_2</strain>
    </source>
</reference>
<dbReference type="GO" id="GO:0015144">
    <property type="term" value="F:carbohydrate transmembrane transporter activity"/>
    <property type="evidence" value="ECO:0007669"/>
    <property type="project" value="InterPro"/>
</dbReference>
<dbReference type="Proteomes" id="UP001200334">
    <property type="component" value="Unassembled WGS sequence"/>
</dbReference>
<feature type="transmembrane region" description="Helical" evidence="8">
    <location>
        <begin position="117"/>
        <end position="136"/>
    </location>
</feature>
<sequence length="282" mass="29979">MNIIIALLPAIGWGVMPWIVNKVPNSKPANQIFGVGMGATIVGIIVTLIQHPAISMPVFFLSLLSGALWTIGQIGQFISFTRIRVSKTMPISTGLQLVGNTIIGALIFGEWKTSNNFIFGIIALVIIMVGVILTAYTEKGDGFTQKTTNKDILFLVLTTIGYLAYSAFPKTITADAESMFLPQTLGILLGSVIYLAFSGNKAAFKEKASYLDLFAGISFGIAAYAYIISAQVNGVTNAFIYGQLSVIISTIGGMTLLGERKQGKELVATLAGLCLIVVGAIL</sequence>
<protein>
    <submittedName>
        <fullName evidence="9 10">Sugar transporter</fullName>
    </submittedName>
</protein>
<evidence type="ECO:0000256" key="7">
    <source>
        <dbReference type="ARBA" id="ARBA00023136"/>
    </source>
</evidence>
<dbReference type="PANTHER" id="PTHR16119">
    <property type="entry name" value="TRANSMEMBRANE PROTEIN 144"/>
    <property type="match status" value="1"/>
</dbReference>
<dbReference type="InterPro" id="IPR037185">
    <property type="entry name" value="EmrE-like"/>
</dbReference>
<dbReference type="InterPro" id="IPR010651">
    <property type="entry name" value="Sugar_transport"/>
</dbReference>
<reference evidence="10 11" key="2">
    <citation type="submission" date="2021-12" db="EMBL/GenBank/DDBJ databases">
        <title>Antimicrobial susceptibility of Lactobacillus delbrueckii subsp. lactis obtained from milk products and other habitats.</title>
        <authorList>
            <person name="Shani N."/>
        </authorList>
    </citation>
    <scope>NUCLEOTIDE SEQUENCE [LARGE SCALE GENOMIC DNA]</scope>
    <source>
        <strain evidence="10 11">FAM 21755</strain>
    </source>
</reference>
<feature type="transmembrane region" description="Helical" evidence="8">
    <location>
        <begin position="180"/>
        <end position="197"/>
    </location>
</feature>
<evidence type="ECO:0000313" key="9">
    <source>
        <dbReference type="EMBL" id="AZA15891.1"/>
    </source>
</evidence>
<dbReference type="GO" id="GO:0005886">
    <property type="term" value="C:plasma membrane"/>
    <property type="evidence" value="ECO:0007669"/>
    <property type="project" value="UniProtKB-SubCell"/>
</dbReference>
<dbReference type="PANTHER" id="PTHR16119:SF17">
    <property type="entry name" value="TRANSMEMBRANE PROTEIN 144"/>
    <property type="match status" value="1"/>
</dbReference>
<comment type="subcellular location">
    <subcellularLocation>
        <location evidence="1">Cell membrane</location>
        <topology evidence="1">Multi-pass membrane protein</topology>
    </subcellularLocation>
</comment>
<evidence type="ECO:0000256" key="4">
    <source>
        <dbReference type="ARBA" id="ARBA00022597"/>
    </source>
</evidence>
<keyword evidence="6 8" id="KW-1133">Transmembrane helix</keyword>
<keyword evidence="5 8" id="KW-0812">Transmembrane</keyword>
<feature type="transmembrane region" description="Helical" evidence="8">
    <location>
        <begin position="32"/>
        <end position="49"/>
    </location>
</feature>
<dbReference type="SUPFAM" id="SSF103481">
    <property type="entry name" value="Multidrug resistance efflux transporter EmrE"/>
    <property type="match status" value="1"/>
</dbReference>
<evidence type="ECO:0000256" key="5">
    <source>
        <dbReference type="ARBA" id="ARBA00022692"/>
    </source>
</evidence>
<feature type="transmembrane region" description="Helical" evidence="8">
    <location>
        <begin position="58"/>
        <end position="80"/>
    </location>
</feature>
<accession>A0A061C987</accession>
<dbReference type="AlphaFoldDB" id="A0A061C987"/>
<dbReference type="Pfam" id="PF06800">
    <property type="entry name" value="Sugar_transport"/>
    <property type="match status" value="1"/>
</dbReference>
<evidence type="ECO:0000256" key="1">
    <source>
        <dbReference type="ARBA" id="ARBA00004651"/>
    </source>
</evidence>
<dbReference type="EMBL" id="CP031023">
    <property type="protein sequence ID" value="AZA15891.1"/>
    <property type="molecule type" value="Genomic_DNA"/>
</dbReference>
<feature type="transmembrane region" description="Helical" evidence="8">
    <location>
        <begin position="152"/>
        <end position="168"/>
    </location>
</feature>
<dbReference type="OrthoDB" id="1452595at2"/>
<name>A0A061C987_LACDL</name>
<organism evidence="9">
    <name type="scientific">Lactobacillus delbrueckii subsp. lactis</name>
    <dbReference type="NCBI Taxonomy" id="29397"/>
    <lineage>
        <taxon>Bacteria</taxon>
        <taxon>Bacillati</taxon>
        <taxon>Bacillota</taxon>
        <taxon>Bacilli</taxon>
        <taxon>Lactobacillales</taxon>
        <taxon>Lactobacillaceae</taxon>
        <taxon>Lactobacillus</taxon>
    </lineage>
</organism>
<evidence type="ECO:0000256" key="3">
    <source>
        <dbReference type="ARBA" id="ARBA00022448"/>
    </source>
</evidence>
<evidence type="ECO:0000313" key="10">
    <source>
        <dbReference type="EMBL" id="MCD5563099.1"/>
    </source>
</evidence>
<proteinExistence type="inferred from homology"/>
<evidence type="ECO:0000256" key="2">
    <source>
        <dbReference type="ARBA" id="ARBA00006117"/>
    </source>
</evidence>
<comment type="similarity">
    <text evidence="2">Belongs to the GRP transporter (TC 2.A.7.5) family.</text>
</comment>
<dbReference type="EMBL" id="JAJNUY010000007">
    <property type="protein sequence ID" value="MCD5563099.1"/>
    <property type="molecule type" value="Genomic_DNA"/>
</dbReference>
<keyword evidence="3" id="KW-0813">Transport</keyword>
<keyword evidence="4 9" id="KW-0762">Sugar transport</keyword>
<keyword evidence="7 8" id="KW-0472">Membrane</keyword>
<evidence type="ECO:0000313" key="11">
    <source>
        <dbReference type="Proteomes" id="UP001200334"/>
    </source>
</evidence>
<gene>
    <name evidence="9" type="ORF">DQL93_04515</name>
    <name evidence="10" type="ORF">LOB85_02865</name>
</gene>
<evidence type="ECO:0000256" key="6">
    <source>
        <dbReference type="ARBA" id="ARBA00022989"/>
    </source>
</evidence>
<feature type="transmembrane region" description="Helical" evidence="8">
    <location>
        <begin position="239"/>
        <end position="258"/>
    </location>
</feature>
<evidence type="ECO:0000256" key="8">
    <source>
        <dbReference type="SAM" id="Phobius"/>
    </source>
</evidence>
<dbReference type="RefSeq" id="WP_003615459.1">
    <property type="nucleotide sequence ID" value="NZ_BJLO01000014.1"/>
</dbReference>
<feature type="transmembrane region" description="Helical" evidence="8">
    <location>
        <begin position="209"/>
        <end position="227"/>
    </location>
</feature>
<feature type="transmembrane region" description="Helical" evidence="8">
    <location>
        <begin position="265"/>
        <end position="281"/>
    </location>
</feature>